<sequence length="42" mass="4692">MLTCLGQVDRRTLADLDLSPSAIDGVLRRLDEIRELSAIPRI</sequence>
<dbReference type="Proteomes" id="UP001611494">
    <property type="component" value="Unassembled WGS sequence"/>
</dbReference>
<evidence type="ECO:0000313" key="1">
    <source>
        <dbReference type="EMBL" id="MFI2233290.1"/>
    </source>
</evidence>
<protein>
    <recommendedName>
        <fullName evidence="3">MarR family transcriptional regulator</fullName>
    </recommendedName>
</protein>
<name>A0ABW7W5V4_9NOCA</name>
<dbReference type="EMBL" id="JBIRYL010000012">
    <property type="protein sequence ID" value="MFI2233290.1"/>
    <property type="molecule type" value="Genomic_DNA"/>
</dbReference>
<keyword evidence="2" id="KW-1185">Reference proteome</keyword>
<evidence type="ECO:0008006" key="3">
    <source>
        <dbReference type="Google" id="ProtNLM"/>
    </source>
</evidence>
<reference evidence="1 2" key="1">
    <citation type="submission" date="2024-10" db="EMBL/GenBank/DDBJ databases">
        <title>The Natural Products Discovery Center: Release of the First 8490 Sequenced Strains for Exploring Actinobacteria Biosynthetic Diversity.</title>
        <authorList>
            <person name="Kalkreuter E."/>
            <person name="Kautsar S.A."/>
            <person name="Yang D."/>
            <person name="Bader C.D."/>
            <person name="Teijaro C.N."/>
            <person name="Fluegel L."/>
            <person name="Davis C.M."/>
            <person name="Simpson J.R."/>
            <person name="Lauterbach L."/>
            <person name="Steele A.D."/>
            <person name="Gui C."/>
            <person name="Meng S."/>
            <person name="Li G."/>
            <person name="Viehrig K."/>
            <person name="Ye F."/>
            <person name="Su P."/>
            <person name="Kiefer A.F."/>
            <person name="Nichols A."/>
            <person name="Cepeda A.J."/>
            <person name="Yan W."/>
            <person name="Fan B."/>
            <person name="Jiang Y."/>
            <person name="Adhikari A."/>
            <person name="Zheng C.-J."/>
            <person name="Schuster L."/>
            <person name="Cowan T.M."/>
            <person name="Smanski M.J."/>
            <person name="Chevrette M.G."/>
            <person name="De Carvalho L.P.S."/>
            <person name="Shen B."/>
        </authorList>
    </citation>
    <scope>NUCLEOTIDE SEQUENCE [LARGE SCALE GENOMIC DNA]</scope>
    <source>
        <strain evidence="1 2">NPDC019377</strain>
    </source>
</reference>
<organism evidence="1 2">
    <name type="scientific">Nocardia testacea</name>
    <dbReference type="NCBI Taxonomy" id="248551"/>
    <lineage>
        <taxon>Bacteria</taxon>
        <taxon>Bacillati</taxon>
        <taxon>Actinomycetota</taxon>
        <taxon>Actinomycetes</taxon>
        <taxon>Mycobacteriales</taxon>
        <taxon>Nocardiaceae</taxon>
        <taxon>Nocardia</taxon>
    </lineage>
</organism>
<comment type="caution">
    <text evidence="1">The sequence shown here is derived from an EMBL/GenBank/DDBJ whole genome shotgun (WGS) entry which is preliminary data.</text>
</comment>
<evidence type="ECO:0000313" key="2">
    <source>
        <dbReference type="Proteomes" id="UP001611494"/>
    </source>
</evidence>
<gene>
    <name evidence="1" type="ORF">ACH49Z_25925</name>
</gene>
<dbReference type="RefSeq" id="WP_397065411.1">
    <property type="nucleotide sequence ID" value="NZ_JBIRYL010000012.1"/>
</dbReference>
<proteinExistence type="predicted"/>
<accession>A0ABW7W5V4</accession>